<dbReference type="EMBL" id="UASK01000005">
    <property type="protein sequence ID" value="SPX41488.1"/>
    <property type="molecule type" value="Genomic_DNA"/>
</dbReference>
<name>A0A2X1PK98_HAEIF</name>
<proteinExistence type="predicted"/>
<evidence type="ECO:0000313" key="2">
    <source>
        <dbReference type="EMBL" id="SPX41488.1"/>
    </source>
</evidence>
<dbReference type="SUPFAM" id="SSF158832">
    <property type="entry name" value="Tex N-terminal region-like"/>
    <property type="match status" value="1"/>
</dbReference>
<dbReference type="Gene3D" id="1.10.3500.10">
    <property type="entry name" value="Tex N-terminal region-like"/>
    <property type="match status" value="1"/>
</dbReference>
<evidence type="ECO:0000259" key="1">
    <source>
        <dbReference type="Pfam" id="PF22706"/>
    </source>
</evidence>
<dbReference type="InterPro" id="IPR055179">
    <property type="entry name" value="Tex-like_central_region"/>
</dbReference>
<dbReference type="Proteomes" id="UP000249936">
    <property type="component" value="Unassembled WGS sequence"/>
</dbReference>
<sequence length="71" mass="8106">MVARYILMERFAEDAGLLAKVRDYLAKNAVIVSKVIEGKETEGAKFQDYFDHQELLKKCAFSSCIGYVPWT</sequence>
<dbReference type="Pfam" id="PF22706">
    <property type="entry name" value="Tex_central_region"/>
    <property type="match status" value="1"/>
</dbReference>
<accession>A0A2X1PK98</accession>
<protein>
    <submittedName>
        <fullName evidence="2">Transcriptional accessory protein</fullName>
    </submittedName>
</protein>
<reference evidence="2 3" key="1">
    <citation type="submission" date="2018-06" db="EMBL/GenBank/DDBJ databases">
        <authorList>
            <consortium name="Pathogen Informatics"/>
            <person name="Doyle S."/>
        </authorList>
    </citation>
    <scope>NUCLEOTIDE SEQUENCE [LARGE SCALE GENOMIC DNA]</scope>
    <source>
        <strain evidence="2 3">NCTC11872</strain>
    </source>
</reference>
<dbReference type="InterPro" id="IPR023323">
    <property type="entry name" value="Tex-like_dom_sf"/>
</dbReference>
<organism evidence="2 3">
    <name type="scientific">Haemophilus influenzae</name>
    <dbReference type="NCBI Taxonomy" id="727"/>
    <lineage>
        <taxon>Bacteria</taxon>
        <taxon>Pseudomonadati</taxon>
        <taxon>Pseudomonadota</taxon>
        <taxon>Gammaproteobacteria</taxon>
        <taxon>Pasteurellales</taxon>
        <taxon>Pasteurellaceae</taxon>
        <taxon>Haemophilus</taxon>
    </lineage>
</organism>
<gene>
    <name evidence="2" type="primary">yhgF_2</name>
    <name evidence="2" type="ORF">NCTC11872_01097</name>
</gene>
<evidence type="ECO:0000313" key="3">
    <source>
        <dbReference type="Proteomes" id="UP000249936"/>
    </source>
</evidence>
<feature type="domain" description="Tex-like central region" evidence="1">
    <location>
        <begin position="3"/>
        <end position="59"/>
    </location>
</feature>
<dbReference type="AlphaFoldDB" id="A0A2X1PK98"/>